<feature type="region of interest" description="Disordered" evidence="4">
    <location>
        <begin position="111"/>
        <end position="141"/>
    </location>
</feature>
<dbReference type="EMBL" id="BDIP01000074">
    <property type="protein sequence ID" value="GIQ79906.1"/>
    <property type="molecule type" value="Genomic_DNA"/>
</dbReference>
<organism evidence="5 6">
    <name type="scientific">Kipferlia bialata</name>
    <dbReference type="NCBI Taxonomy" id="797122"/>
    <lineage>
        <taxon>Eukaryota</taxon>
        <taxon>Metamonada</taxon>
        <taxon>Carpediemonas-like organisms</taxon>
        <taxon>Kipferlia</taxon>
    </lineage>
</organism>
<dbReference type="GO" id="GO:0034974">
    <property type="term" value="C:Swi5-Swi2 complex"/>
    <property type="evidence" value="ECO:0007669"/>
    <property type="project" value="TreeGrafter"/>
</dbReference>
<keyword evidence="2" id="KW-0227">DNA damage</keyword>
<accession>A0A9K3CML6</accession>
<proteinExistence type="inferred from homology"/>
<sequence>MASLDAFFAESQVRLHSVYSSEVASHEDHITSGAVLVFDVPLPSLASSKRERERGKGKVVSVVMRASDQAHIPLPEARARFSDVMSRQTESSANKETAKLQRQLAHLQKQAKVATSSAKSKPAAKVPKAKGAKGAAREDTQSKAYMEAMHTYNDLRDLAMQLAGRIAEQRGVTTKSVYGDFGIDFSE</sequence>
<comment type="caution">
    <text evidence="5">The sequence shown here is derived from an EMBL/GenBank/DDBJ whole genome shotgun (WGS) entry which is preliminary data.</text>
</comment>
<dbReference type="Proteomes" id="UP000265618">
    <property type="component" value="Unassembled WGS sequence"/>
</dbReference>
<gene>
    <name evidence="5" type="ORF">KIPB_000613</name>
</gene>
<protein>
    <submittedName>
        <fullName evidence="5">DNA repair protein, Swi5</fullName>
    </submittedName>
</protein>
<evidence type="ECO:0000256" key="1">
    <source>
        <dbReference type="ARBA" id="ARBA00008060"/>
    </source>
</evidence>
<dbReference type="GO" id="GO:0032798">
    <property type="term" value="C:Swi5-Sfr1 complex"/>
    <property type="evidence" value="ECO:0007669"/>
    <property type="project" value="TreeGrafter"/>
</dbReference>
<dbReference type="GO" id="GO:0010772">
    <property type="term" value="P:meiotic DNA recombinase assembly involved in reciprocal meiotic recombination"/>
    <property type="evidence" value="ECO:0007669"/>
    <property type="project" value="TreeGrafter"/>
</dbReference>
<dbReference type="OrthoDB" id="255837at2759"/>
<keyword evidence="3" id="KW-0234">DNA repair</keyword>
<dbReference type="Gene3D" id="1.20.5.170">
    <property type="match status" value="1"/>
</dbReference>
<feature type="compositionally biased region" description="Low complexity" evidence="4">
    <location>
        <begin position="111"/>
        <end position="126"/>
    </location>
</feature>
<dbReference type="PANTHER" id="PTHR28529:SF2">
    <property type="entry name" value="DNA REPAIR PROTEIN SWI5 HOMOLOG"/>
    <property type="match status" value="1"/>
</dbReference>
<keyword evidence="6" id="KW-1185">Reference proteome</keyword>
<evidence type="ECO:0000256" key="2">
    <source>
        <dbReference type="ARBA" id="ARBA00022763"/>
    </source>
</evidence>
<comment type="similarity">
    <text evidence="1">Belongs to the SWI5/SAE3 family.</text>
</comment>
<name>A0A9K3CML6_9EUKA</name>
<evidence type="ECO:0000313" key="6">
    <source>
        <dbReference type="Proteomes" id="UP000265618"/>
    </source>
</evidence>
<dbReference type="Pfam" id="PF07061">
    <property type="entry name" value="Swi5"/>
    <property type="match status" value="1"/>
</dbReference>
<evidence type="ECO:0000256" key="3">
    <source>
        <dbReference type="ARBA" id="ARBA00023204"/>
    </source>
</evidence>
<evidence type="ECO:0000256" key="4">
    <source>
        <dbReference type="SAM" id="MobiDB-lite"/>
    </source>
</evidence>
<dbReference type="PANTHER" id="PTHR28529">
    <property type="entry name" value="DNA REPAIR PROTEIN SWI5 HOMOLOG"/>
    <property type="match status" value="1"/>
</dbReference>
<reference evidence="5 6" key="1">
    <citation type="journal article" date="2018" name="PLoS ONE">
        <title>The draft genome of Kipferlia bialata reveals reductive genome evolution in fornicate parasites.</title>
        <authorList>
            <person name="Tanifuji G."/>
            <person name="Takabayashi S."/>
            <person name="Kume K."/>
            <person name="Takagi M."/>
            <person name="Nakayama T."/>
            <person name="Kamikawa R."/>
            <person name="Inagaki Y."/>
            <person name="Hashimoto T."/>
        </authorList>
    </citation>
    <scope>NUCLEOTIDE SEQUENCE [LARGE SCALE GENOMIC DNA]</scope>
    <source>
        <strain evidence="5">NY0173</strain>
    </source>
</reference>
<dbReference type="InterPro" id="IPR010760">
    <property type="entry name" value="DNA-repair_Swi5"/>
</dbReference>
<dbReference type="GO" id="GO:0000709">
    <property type="term" value="P:meiotic joint molecule formation"/>
    <property type="evidence" value="ECO:0007669"/>
    <property type="project" value="TreeGrafter"/>
</dbReference>
<dbReference type="AlphaFoldDB" id="A0A9K3CML6"/>
<evidence type="ECO:0000313" key="5">
    <source>
        <dbReference type="EMBL" id="GIQ79906.1"/>
    </source>
</evidence>